<comment type="similarity">
    <text evidence="2 11">Belongs to the G-protein coupled receptor 1 family.</text>
</comment>
<dbReference type="InParanoid" id="F7FJI9"/>
<dbReference type="InterPro" id="IPR017452">
    <property type="entry name" value="GPCR_Rhodpsn_7TM"/>
</dbReference>
<dbReference type="FunFam" id="1.20.1070.10:FF:000081">
    <property type="entry name" value="Vomeronasal type-1 receptor"/>
    <property type="match status" value="1"/>
</dbReference>
<keyword evidence="9 11" id="KW-0675">Receptor</keyword>
<dbReference type="GeneTree" id="ENSGT01030000234553"/>
<dbReference type="GO" id="GO:0005886">
    <property type="term" value="C:plasma membrane"/>
    <property type="evidence" value="ECO:0000318"/>
    <property type="project" value="GO_Central"/>
</dbReference>
<dbReference type="SUPFAM" id="SSF81321">
    <property type="entry name" value="Family A G protein-coupled receptor-like"/>
    <property type="match status" value="1"/>
</dbReference>
<feature type="transmembrane region" description="Helical" evidence="11">
    <location>
        <begin position="265"/>
        <end position="284"/>
    </location>
</feature>
<evidence type="ECO:0000256" key="11">
    <source>
        <dbReference type="RuleBase" id="RU364061"/>
    </source>
</evidence>
<evidence type="ECO:0000256" key="2">
    <source>
        <dbReference type="ARBA" id="ARBA00010663"/>
    </source>
</evidence>
<evidence type="ECO:0000256" key="4">
    <source>
        <dbReference type="ARBA" id="ARBA00022507"/>
    </source>
</evidence>
<keyword evidence="10 11" id="KW-0807">Transducer</keyword>
<dbReference type="PRINTS" id="PR01534">
    <property type="entry name" value="VOMERONASL1R"/>
</dbReference>
<dbReference type="Pfam" id="PF03402">
    <property type="entry name" value="V1R"/>
    <property type="match status" value="1"/>
</dbReference>
<keyword evidence="3 11" id="KW-1003">Cell membrane</keyword>
<dbReference type="GO" id="GO:0016503">
    <property type="term" value="F:pheromone receptor activity"/>
    <property type="evidence" value="ECO:0007669"/>
    <property type="project" value="InterPro"/>
</dbReference>
<feature type="transmembrane region" description="Helical" evidence="11">
    <location>
        <begin position="6"/>
        <end position="31"/>
    </location>
</feature>
<proteinExistence type="inferred from homology"/>
<dbReference type="OMA" id="DNEINCI"/>
<dbReference type="Ensembl" id="ENSOANT00000017746.3">
    <property type="protein sequence ID" value="ENSOANP00000017743.3"/>
    <property type="gene ID" value="ENSOANG00000011199.4"/>
</dbReference>
<organism evidence="13 14">
    <name type="scientific">Ornithorhynchus anatinus</name>
    <name type="common">Duckbill platypus</name>
    <dbReference type="NCBI Taxonomy" id="9258"/>
    <lineage>
        <taxon>Eukaryota</taxon>
        <taxon>Metazoa</taxon>
        <taxon>Chordata</taxon>
        <taxon>Craniata</taxon>
        <taxon>Vertebrata</taxon>
        <taxon>Euteleostomi</taxon>
        <taxon>Mammalia</taxon>
        <taxon>Monotremata</taxon>
        <taxon>Ornithorhynchidae</taxon>
        <taxon>Ornithorhynchus</taxon>
    </lineage>
</organism>
<feature type="transmembrane region" description="Helical" evidence="11">
    <location>
        <begin position="189"/>
        <end position="207"/>
    </location>
</feature>
<evidence type="ECO:0000256" key="8">
    <source>
        <dbReference type="ARBA" id="ARBA00023136"/>
    </source>
</evidence>
<keyword evidence="7 11" id="KW-0297">G-protein coupled receptor</keyword>
<dbReference type="PANTHER" id="PTHR24062">
    <property type="entry name" value="VOMERONASAL TYPE-1 RECEPTOR"/>
    <property type="match status" value="1"/>
</dbReference>
<keyword evidence="4 11" id="KW-0589">Pheromone response</keyword>
<evidence type="ECO:0000256" key="10">
    <source>
        <dbReference type="ARBA" id="ARBA00023224"/>
    </source>
</evidence>
<gene>
    <name evidence="13" type="primary">ORNANAV1R3097</name>
</gene>
<evidence type="ECO:0000256" key="3">
    <source>
        <dbReference type="ARBA" id="ARBA00022475"/>
    </source>
</evidence>
<dbReference type="GO" id="GO:0019236">
    <property type="term" value="P:response to pheromone"/>
    <property type="evidence" value="ECO:0007669"/>
    <property type="project" value="UniProtKB-KW"/>
</dbReference>
<accession>F7FJI9</accession>
<dbReference type="OrthoDB" id="9606139at2759"/>
<keyword evidence="8 11" id="KW-0472">Membrane</keyword>
<dbReference type="InterPro" id="IPR004072">
    <property type="entry name" value="Vmron_rcpt_1"/>
</dbReference>
<evidence type="ECO:0000313" key="13">
    <source>
        <dbReference type="Ensembl" id="ENSOANP00000017743.3"/>
    </source>
</evidence>
<dbReference type="eggNOG" id="ENOG502RZ5R">
    <property type="taxonomic scope" value="Eukaryota"/>
</dbReference>
<reference evidence="13" key="1">
    <citation type="submission" date="2025-08" db="UniProtKB">
        <authorList>
            <consortium name="Ensembl"/>
        </authorList>
    </citation>
    <scope>IDENTIFICATION</scope>
    <source>
        <strain evidence="13">Glennie</strain>
    </source>
</reference>
<dbReference type="RefSeq" id="NP_001240418.1">
    <property type="nucleotide sequence ID" value="NM_001253489.2"/>
</dbReference>
<evidence type="ECO:0000256" key="9">
    <source>
        <dbReference type="ARBA" id="ARBA00023170"/>
    </source>
</evidence>
<evidence type="ECO:0000256" key="5">
    <source>
        <dbReference type="ARBA" id="ARBA00022692"/>
    </source>
</evidence>
<reference evidence="13" key="2">
    <citation type="submission" date="2025-09" db="UniProtKB">
        <authorList>
            <consortium name="Ensembl"/>
        </authorList>
    </citation>
    <scope>IDENTIFICATION</scope>
    <source>
        <strain evidence="13">Glennie</strain>
    </source>
</reference>
<comment type="subcellular location">
    <subcellularLocation>
        <location evidence="1 11">Cell membrane</location>
        <topology evidence="1 11">Multi-pass membrane protein</topology>
    </subcellularLocation>
</comment>
<comment type="caution">
    <text evidence="11">Lacks conserved residue(s) required for the propagation of feature annotation.</text>
</comment>
<sequence length="304" mass="33671">MDATELSFGFLLLFQICVGVSGNIFLLLFYIHRVSASLKLSSSDLILSHLALSNAIVLLTRGLSEILSAWGLRNFLNNVGCKILMYMYRVARGLAICSTCLLSIFQSVTISPRTPPWSRIKARLPNCIIPSCLLSWALNLLIDTSSAVYLTGPQNASVHSPLDLKYCSIINPGADVTLIVGVIFSLRDLVFLGLMSVASGYMVFVLYRHHRQVQHLHGPGHSPEVSAAKRVVALVTLYVLLYGQHSIMLSVLLNMREKSSLLVNINMVLAFTFSAISPFLIIHTDRRMKTFWKRESLTSDGNLS</sequence>
<evidence type="ECO:0000259" key="12">
    <source>
        <dbReference type="PROSITE" id="PS50262"/>
    </source>
</evidence>
<keyword evidence="6 11" id="KW-1133">Transmembrane helix</keyword>
<protein>
    <recommendedName>
        <fullName evidence="11">Vomeronasal type-1 receptor</fullName>
    </recommendedName>
</protein>
<dbReference type="CTD" id="100093181"/>
<evidence type="ECO:0000313" key="14">
    <source>
        <dbReference type="Proteomes" id="UP000002279"/>
    </source>
</evidence>
<evidence type="ECO:0000256" key="7">
    <source>
        <dbReference type="ARBA" id="ARBA00023040"/>
    </source>
</evidence>
<dbReference type="HOGENOM" id="CLU_058641_4_0_1"/>
<dbReference type="AlphaFoldDB" id="F7FJI9"/>
<name>F7FJI9_ORNAN</name>
<dbReference type="GO" id="GO:0005550">
    <property type="term" value="F:pheromone binding"/>
    <property type="evidence" value="ECO:0000318"/>
    <property type="project" value="GO_Central"/>
</dbReference>
<dbReference type="GeneID" id="100093181"/>
<evidence type="ECO:0000256" key="1">
    <source>
        <dbReference type="ARBA" id="ARBA00004651"/>
    </source>
</evidence>
<dbReference type="KEGG" id="oaa:100093181"/>
<dbReference type="GO" id="GO:0007606">
    <property type="term" value="P:sensory perception of chemical stimulus"/>
    <property type="evidence" value="ECO:0007669"/>
    <property type="project" value="UniProtKB-ARBA"/>
</dbReference>
<dbReference type="Proteomes" id="UP000002279">
    <property type="component" value="Unplaced"/>
</dbReference>
<keyword evidence="14" id="KW-1185">Reference proteome</keyword>
<dbReference type="PROSITE" id="PS50262">
    <property type="entry name" value="G_PROTEIN_RECEP_F1_2"/>
    <property type="match status" value="1"/>
</dbReference>
<keyword evidence="5 11" id="KW-0812">Transmembrane</keyword>
<evidence type="ECO:0000256" key="6">
    <source>
        <dbReference type="ARBA" id="ARBA00022989"/>
    </source>
</evidence>
<feature type="transmembrane region" description="Helical" evidence="11">
    <location>
        <begin position="231"/>
        <end position="253"/>
    </location>
</feature>
<feature type="domain" description="G-protein coupled receptors family 1 profile" evidence="12">
    <location>
        <begin position="22"/>
        <end position="281"/>
    </location>
</feature>
<dbReference type="Gene3D" id="1.20.1070.10">
    <property type="entry name" value="Rhodopsin 7-helix transmembrane proteins"/>
    <property type="match status" value="1"/>
</dbReference>